<evidence type="ECO:0000313" key="3">
    <source>
        <dbReference type="Proteomes" id="UP000231450"/>
    </source>
</evidence>
<gene>
    <name evidence="2" type="ORF">COU81_03500</name>
</gene>
<accession>A0A2M8KDD9</accession>
<sequence>MPAETTGTAGTLPPDLVPSGKPERKIRANSFITFSQLENLVAPSDTGHLFFDARMQGGSAVDSLLVLAKFVFQNRGSYCKREEETPEWNLDDVFSGYIPTGQSASKLLGILYKSRPDFRAPKEGPTYAHLKNKLLGLWPQVAKLHKLDTLSVQSIMAIQGSFFVPSDQTAIAEPLGQIAARVVTERFDDLVAHSDYTHLARPDFGILYRHNGQTTLIQVQLDYYSRLKEEQQTTAQKHLLVKRRLGDYKDSEKKDLGDLNTAQGRRFLVYNWLASESLVRFRHIITWLQFPNGQKRPVFLIDPKSPPLHRKQDCEVAIEFIKEEGPKILTPMPKLSPEATEYAKDLISQAIAESKRNKLA</sequence>
<protein>
    <submittedName>
        <fullName evidence="2">Uncharacterized protein</fullName>
    </submittedName>
</protein>
<feature type="region of interest" description="Disordered" evidence="1">
    <location>
        <begin position="1"/>
        <end position="22"/>
    </location>
</feature>
<proteinExistence type="predicted"/>
<reference evidence="3" key="1">
    <citation type="submission" date="2017-09" db="EMBL/GenBank/DDBJ databases">
        <title>Depth-based differentiation of microbial function through sediment-hosted aquifers and enrichment of novel symbionts in the deep terrestrial subsurface.</title>
        <authorList>
            <person name="Probst A.J."/>
            <person name="Ladd B."/>
            <person name="Jarett J.K."/>
            <person name="Geller-Mcgrath D.E."/>
            <person name="Sieber C.M.K."/>
            <person name="Emerson J.B."/>
            <person name="Anantharaman K."/>
            <person name="Thomas B.C."/>
            <person name="Malmstrom R."/>
            <person name="Stieglmeier M."/>
            <person name="Klingl A."/>
            <person name="Woyke T."/>
            <person name="Ryan C.M."/>
            <person name="Banfield J.F."/>
        </authorList>
    </citation>
    <scope>NUCLEOTIDE SEQUENCE [LARGE SCALE GENOMIC DNA]</scope>
</reference>
<dbReference type="EMBL" id="PFDW01000071">
    <property type="protein sequence ID" value="PJE57924.1"/>
    <property type="molecule type" value="Genomic_DNA"/>
</dbReference>
<dbReference type="Proteomes" id="UP000231450">
    <property type="component" value="Unassembled WGS sequence"/>
</dbReference>
<dbReference type="AlphaFoldDB" id="A0A2M8KDD9"/>
<evidence type="ECO:0000313" key="2">
    <source>
        <dbReference type="EMBL" id="PJE57924.1"/>
    </source>
</evidence>
<name>A0A2M8KDD9_9BACT</name>
<evidence type="ECO:0000256" key="1">
    <source>
        <dbReference type="SAM" id="MobiDB-lite"/>
    </source>
</evidence>
<comment type="caution">
    <text evidence="2">The sequence shown here is derived from an EMBL/GenBank/DDBJ whole genome shotgun (WGS) entry which is preliminary data.</text>
</comment>
<organism evidence="2 3">
    <name type="scientific">Candidatus Portnoybacteria bacterium CG10_big_fil_rev_8_21_14_0_10_36_7</name>
    <dbReference type="NCBI Taxonomy" id="1974812"/>
    <lineage>
        <taxon>Bacteria</taxon>
        <taxon>Candidatus Portnoyibacteriota</taxon>
    </lineage>
</organism>